<dbReference type="SMART" id="SM00490">
    <property type="entry name" value="HELICc"/>
    <property type="match status" value="2"/>
</dbReference>
<feature type="domain" description="Helicase C-terminal" evidence="17">
    <location>
        <begin position="465"/>
        <end position="632"/>
    </location>
</feature>
<sequence>MSELAGQDIKFLTGVGPKKALLLKQELSVHSYEDLLYHFPFKYIDRTKFYAISEIHSKLPYIQVKGRITDIQTIGEKRQQRLVANFTDGQGILELVWFKGIKFVKPNLKVGVEYVVFGKPNEFNHRINVVHPELEEAKPNKNKIQAALQAFYPTSEKMKAGFVNSKAIHKFQESILNSVNGKIPETLPAYLVKHLGLINLHDALWQIHFPENTELLKKAQYRLKFEELFYIQLNILKKKMKRKILYQGHQFIKIGEYFNTFFQNNLPFELTNAQKRVLKEIRKEVGVGKQMNRLLQGDVGSGKTLVGLMSMLMALDNGCQACLMAPTEILATQHLETIAEFLDGINVNYALLTGSTKAKDRKVIHEHLLSGELQILIGTHALLEDVVQFKNLGFVIIDEQHRFGVAQRAKLWAKNPIPPHILVMTATPIPRTLAMTLYGDLEVSVIDELPPGRKPIQTVHYFENKRQEVYKFMKKQIDLGRQIYLVYPMIKESEKMDYKNLEQGYESVSSFFSPDKYSISMVHGKMKPAEKDAEMQRFAKGETQIMVATTVIEVGVNVPNASVMIIESTERFGLSQLHQLRGRVGRGADQSYCILMSSYKLSNESKKRIETMVRTNDGFEIAEVDLKLRGPGDIEGTQQSGIAYDLKIANLAKDGQVLQYARDIAQSILDKDPLLEKEINFTLAKQVKRLSKAQFNWSVIS</sequence>
<evidence type="ECO:0000256" key="3">
    <source>
        <dbReference type="ARBA" id="ARBA00022741"/>
    </source>
</evidence>
<evidence type="ECO:0000313" key="18">
    <source>
        <dbReference type="EMBL" id="RZT93429.1"/>
    </source>
</evidence>
<dbReference type="InterPro" id="IPR012340">
    <property type="entry name" value="NA-bd_OB-fold"/>
</dbReference>
<comment type="catalytic activity">
    <reaction evidence="14 15">
        <text>ATP + H2O = ADP + phosphate + H(+)</text>
        <dbReference type="Rhea" id="RHEA:13065"/>
        <dbReference type="ChEBI" id="CHEBI:15377"/>
        <dbReference type="ChEBI" id="CHEBI:15378"/>
        <dbReference type="ChEBI" id="CHEBI:30616"/>
        <dbReference type="ChEBI" id="CHEBI:43474"/>
        <dbReference type="ChEBI" id="CHEBI:456216"/>
        <dbReference type="EC" id="5.6.2.4"/>
    </reaction>
</comment>
<evidence type="ECO:0000256" key="15">
    <source>
        <dbReference type="RuleBase" id="RU363016"/>
    </source>
</evidence>
<dbReference type="CDD" id="cd17992">
    <property type="entry name" value="DEXHc_RecG"/>
    <property type="match status" value="1"/>
</dbReference>
<dbReference type="InterPro" id="IPR011545">
    <property type="entry name" value="DEAD/DEAH_box_helicase_dom"/>
</dbReference>
<dbReference type="NCBIfam" id="NF008165">
    <property type="entry name" value="PRK10917.1-3"/>
    <property type="match status" value="1"/>
</dbReference>
<dbReference type="Gene3D" id="2.40.50.140">
    <property type="entry name" value="Nucleic acid-binding proteins"/>
    <property type="match status" value="1"/>
</dbReference>
<gene>
    <name evidence="18" type="ORF">EV201_2591</name>
</gene>
<comment type="caution">
    <text evidence="18">The sequence shown here is derived from an EMBL/GenBank/DDBJ whole genome shotgun (WGS) entry which is preliminary data.</text>
</comment>
<name>A0A4V2FS94_9BACT</name>
<dbReference type="InterPro" id="IPR001650">
    <property type="entry name" value="Helicase_C-like"/>
</dbReference>
<dbReference type="SMART" id="SM00487">
    <property type="entry name" value="DEXDc"/>
    <property type="match status" value="1"/>
</dbReference>
<keyword evidence="6 15" id="KW-0347">Helicase</keyword>
<keyword evidence="19" id="KW-1185">Reference proteome</keyword>
<keyword evidence="3 15" id="KW-0547">Nucleotide-binding</keyword>
<dbReference type="GO" id="GO:0003677">
    <property type="term" value="F:DNA binding"/>
    <property type="evidence" value="ECO:0007669"/>
    <property type="project" value="UniProtKB-KW"/>
</dbReference>
<dbReference type="Gene3D" id="3.40.50.300">
    <property type="entry name" value="P-loop containing nucleotide triphosphate hydrolases"/>
    <property type="match status" value="2"/>
</dbReference>
<keyword evidence="7 15" id="KW-0067">ATP-binding</keyword>
<dbReference type="GO" id="GO:0043138">
    <property type="term" value="F:3'-5' DNA helicase activity"/>
    <property type="evidence" value="ECO:0007669"/>
    <property type="project" value="UniProtKB-EC"/>
</dbReference>
<evidence type="ECO:0000256" key="14">
    <source>
        <dbReference type="ARBA" id="ARBA00048988"/>
    </source>
</evidence>
<evidence type="ECO:0000256" key="13">
    <source>
        <dbReference type="ARBA" id="ARBA00034808"/>
    </source>
</evidence>
<dbReference type="Pfam" id="PF00270">
    <property type="entry name" value="DEAD"/>
    <property type="match status" value="1"/>
</dbReference>
<accession>A0A4V2FS94</accession>
<keyword evidence="5 15" id="KW-0378">Hydrolase</keyword>
<evidence type="ECO:0000256" key="8">
    <source>
        <dbReference type="ARBA" id="ARBA00023125"/>
    </source>
</evidence>
<evidence type="ECO:0000256" key="9">
    <source>
        <dbReference type="ARBA" id="ARBA00023172"/>
    </source>
</evidence>
<keyword evidence="9 15" id="KW-0233">DNA recombination</keyword>
<dbReference type="PROSITE" id="PS51194">
    <property type="entry name" value="HELICASE_CTER"/>
    <property type="match status" value="1"/>
</dbReference>
<dbReference type="GO" id="GO:0006281">
    <property type="term" value="P:DNA repair"/>
    <property type="evidence" value="ECO:0007669"/>
    <property type="project" value="UniProtKB-UniRule"/>
</dbReference>
<dbReference type="Pfam" id="PF19833">
    <property type="entry name" value="RecG_dom3_C"/>
    <property type="match status" value="1"/>
</dbReference>
<dbReference type="SUPFAM" id="SSF52540">
    <property type="entry name" value="P-loop containing nucleoside triphosphate hydrolases"/>
    <property type="match status" value="2"/>
</dbReference>
<evidence type="ECO:0000256" key="2">
    <source>
        <dbReference type="ARBA" id="ARBA00017846"/>
    </source>
</evidence>
<dbReference type="PANTHER" id="PTHR47964:SF1">
    <property type="entry name" value="ATP-DEPENDENT DNA HELICASE HOMOLOG RECG, CHLOROPLASTIC"/>
    <property type="match status" value="1"/>
</dbReference>
<dbReference type="Pfam" id="PF00271">
    <property type="entry name" value="Helicase_C"/>
    <property type="match status" value="1"/>
</dbReference>
<dbReference type="CDD" id="cd04488">
    <property type="entry name" value="RecG_wedge_OBF"/>
    <property type="match status" value="1"/>
</dbReference>
<comment type="catalytic activity">
    <reaction evidence="12 15">
        <text>Couples ATP hydrolysis with the unwinding of duplex DNA by translocating in the 3'-5' direction.</text>
        <dbReference type="EC" id="5.6.2.4"/>
    </reaction>
</comment>
<dbReference type="Pfam" id="PF17191">
    <property type="entry name" value="RecG_wedge"/>
    <property type="match status" value="1"/>
</dbReference>
<dbReference type="EC" id="5.6.2.4" evidence="13 15"/>
<evidence type="ECO:0000256" key="12">
    <source>
        <dbReference type="ARBA" id="ARBA00034617"/>
    </source>
</evidence>
<dbReference type="Proteomes" id="UP000293562">
    <property type="component" value="Unassembled WGS sequence"/>
</dbReference>
<evidence type="ECO:0000256" key="5">
    <source>
        <dbReference type="ARBA" id="ARBA00022801"/>
    </source>
</evidence>
<protein>
    <recommendedName>
        <fullName evidence="2 15">ATP-dependent DNA helicase RecG</fullName>
        <ecNumber evidence="13 15">5.6.2.4</ecNumber>
    </recommendedName>
</protein>
<dbReference type="PROSITE" id="PS51192">
    <property type="entry name" value="HELICASE_ATP_BIND_1"/>
    <property type="match status" value="1"/>
</dbReference>
<evidence type="ECO:0000259" key="17">
    <source>
        <dbReference type="PROSITE" id="PS51194"/>
    </source>
</evidence>
<comment type="similarity">
    <text evidence="1 15">Belongs to the helicase family. RecG subfamily.</text>
</comment>
<keyword evidence="8" id="KW-0238">DNA-binding</keyword>
<evidence type="ECO:0000256" key="6">
    <source>
        <dbReference type="ARBA" id="ARBA00022806"/>
    </source>
</evidence>
<dbReference type="InterPro" id="IPR045562">
    <property type="entry name" value="RecG_dom3_C"/>
</dbReference>
<evidence type="ECO:0000256" key="10">
    <source>
        <dbReference type="ARBA" id="ARBA00023204"/>
    </source>
</evidence>
<dbReference type="NCBIfam" id="NF008168">
    <property type="entry name" value="PRK10917.2-2"/>
    <property type="match status" value="1"/>
</dbReference>
<evidence type="ECO:0000313" key="19">
    <source>
        <dbReference type="Proteomes" id="UP000293562"/>
    </source>
</evidence>
<dbReference type="NCBIfam" id="TIGR00643">
    <property type="entry name" value="recG"/>
    <property type="match status" value="1"/>
</dbReference>
<dbReference type="InterPro" id="IPR014001">
    <property type="entry name" value="Helicase_ATP-bd"/>
</dbReference>
<dbReference type="InterPro" id="IPR047112">
    <property type="entry name" value="RecG/Mfd"/>
</dbReference>
<keyword evidence="10 15" id="KW-0234">DNA repair</keyword>
<organism evidence="18 19">
    <name type="scientific">Ancylomarina subtilis</name>
    <dbReference type="NCBI Taxonomy" id="1639035"/>
    <lineage>
        <taxon>Bacteria</taxon>
        <taxon>Pseudomonadati</taxon>
        <taxon>Bacteroidota</taxon>
        <taxon>Bacteroidia</taxon>
        <taxon>Marinilabiliales</taxon>
        <taxon>Marinifilaceae</taxon>
        <taxon>Ancylomarina</taxon>
    </lineage>
</organism>
<feature type="domain" description="Helicase ATP-binding" evidence="16">
    <location>
        <begin position="284"/>
        <end position="446"/>
    </location>
</feature>
<dbReference type="GO" id="GO:0006310">
    <property type="term" value="P:DNA recombination"/>
    <property type="evidence" value="ECO:0007669"/>
    <property type="project" value="UniProtKB-UniRule"/>
</dbReference>
<dbReference type="InterPro" id="IPR033454">
    <property type="entry name" value="RecG_wedge"/>
</dbReference>
<proteinExistence type="inferred from homology"/>
<evidence type="ECO:0000256" key="7">
    <source>
        <dbReference type="ARBA" id="ARBA00022840"/>
    </source>
</evidence>
<dbReference type="EMBL" id="SHKN01000002">
    <property type="protein sequence ID" value="RZT93429.1"/>
    <property type="molecule type" value="Genomic_DNA"/>
</dbReference>
<evidence type="ECO:0000256" key="4">
    <source>
        <dbReference type="ARBA" id="ARBA00022763"/>
    </source>
</evidence>
<dbReference type="OrthoDB" id="9804325at2"/>
<dbReference type="SUPFAM" id="SSF50249">
    <property type="entry name" value="Nucleic acid-binding proteins"/>
    <property type="match status" value="1"/>
</dbReference>
<dbReference type="AlphaFoldDB" id="A0A4V2FS94"/>
<keyword evidence="4 15" id="KW-0227">DNA damage</keyword>
<evidence type="ECO:0000256" key="1">
    <source>
        <dbReference type="ARBA" id="ARBA00007504"/>
    </source>
</evidence>
<comment type="function">
    <text evidence="15">Plays a critical role in recombination and DNA repair. Helps process Holliday junction intermediates to mature products by catalyzing branch migration. Has replication fork regression activity, unwinds stalled or blocked replication forks to make a HJ that can be resolved. Has a DNA unwinding activity characteristic of a DNA helicase with 3'-5' polarity.</text>
</comment>
<dbReference type="RefSeq" id="WP_130307985.1">
    <property type="nucleotide sequence ID" value="NZ_SHKN01000002.1"/>
</dbReference>
<keyword evidence="11" id="KW-0413">Isomerase</keyword>
<dbReference type="InterPro" id="IPR027417">
    <property type="entry name" value="P-loop_NTPase"/>
</dbReference>
<dbReference type="PANTHER" id="PTHR47964">
    <property type="entry name" value="ATP-DEPENDENT DNA HELICASE HOMOLOG RECG, CHLOROPLASTIC"/>
    <property type="match status" value="1"/>
</dbReference>
<evidence type="ECO:0000259" key="16">
    <source>
        <dbReference type="PROSITE" id="PS51192"/>
    </source>
</evidence>
<evidence type="ECO:0000256" key="11">
    <source>
        <dbReference type="ARBA" id="ARBA00023235"/>
    </source>
</evidence>
<dbReference type="GO" id="GO:0016887">
    <property type="term" value="F:ATP hydrolysis activity"/>
    <property type="evidence" value="ECO:0007669"/>
    <property type="project" value="RHEA"/>
</dbReference>
<reference evidence="18 19" key="1">
    <citation type="submission" date="2019-02" db="EMBL/GenBank/DDBJ databases">
        <title>Genomic Encyclopedia of Type Strains, Phase IV (KMG-IV): sequencing the most valuable type-strain genomes for metagenomic binning, comparative biology and taxonomic classification.</title>
        <authorList>
            <person name="Goeker M."/>
        </authorList>
    </citation>
    <scope>NUCLEOTIDE SEQUENCE [LARGE SCALE GENOMIC DNA]</scope>
    <source>
        <strain evidence="18 19">DSM 28825</strain>
    </source>
</reference>
<dbReference type="InterPro" id="IPR004609">
    <property type="entry name" value="ATP-dep_DNA_helicase_RecG"/>
</dbReference>
<dbReference type="GO" id="GO:0005524">
    <property type="term" value="F:ATP binding"/>
    <property type="evidence" value="ECO:0007669"/>
    <property type="project" value="UniProtKB-KW"/>
</dbReference>